<keyword evidence="3" id="KW-0489">Methyltransferase</keyword>
<dbReference type="GO" id="GO:0032259">
    <property type="term" value="P:methylation"/>
    <property type="evidence" value="ECO:0007669"/>
    <property type="project" value="UniProtKB-KW"/>
</dbReference>
<keyword evidence="1" id="KW-0808">Transferase</keyword>
<dbReference type="InterPro" id="IPR029063">
    <property type="entry name" value="SAM-dependent_MTases_sf"/>
</dbReference>
<protein>
    <submittedName>
        <fullName evidence="3">Class I SAM-dependent methyltransferase</fullName>
    </submittedName>
</protein>
<dbReference type="SUPFAM" id="SSF53335">
    <property type="entry name" value="S-adenosyl-L-methionine-dependent methyltransferases"/>
    <property type="match status" value="1"/>
</dbReference>
<dbReference type="Proteomes" id="UP001597018">
    <property type="component" value="Unassembled WGS sequence"/>
</dbReference>
<accession>A0ABW3FP43</accession>
<evidence type="ECO:0000313" key="4">
    <source>
        <dbReference type="Proteomes" id="UP001597018"/>
    </source>
</evidence>
<reference evidence="4" key="1">
    <citation type="journal article" date="2019" name="Int. J. Syst. Evol. Microbiol.">
        <title>The Global Catalogue of Microorganisms (GCM) 10K type strain sequencing project: providing services to taxonomists for standard genome sequencing and annotation.</title>
        <authorList>
            <consortium name="The Broad Institute Genomics Platform"/>
            <consortium name="The Broad Institute Genome Sequencing Center for Infectious Disease"/>
            <person name="Wu L."/>
            <person name="Ma J."/>
        </authorList>
    </citation>
    <scope>NUCLEOTIDE SEQUENCE [LARGE SCALE GENOMIC DNA]</scope>
    <source>
        <strain evidence="4">CCUG 56401</strain>
    </source>
</reference>
<dbReference type="EMBL" id="JBHTIW010000006">
    <property type="protein sequence ID" value="MFD0920301.1"/>
    <property type="molecule type" value="Genomic_DNA"/>
</dbReference>
<dbReference type="PANTHER" id="PTHR43861">
    <property type="entry name" value="TRANS-ACONITATE 2-METHYLTRANSFERASE-RELATED"/>
    <property type="match status" value="1"/>
</dbReference>
<keyword evidence="4" id="KW-1185">Reference proteome</keyword>
<dbReference type="Pfam" id="PF13649">
    <property type="entry name" value="Methyltransf_25"/>
    <property type="match status" value="1"/>
</dbReference>
<evidence type="ECO:0000256" key="1">
    <source>
        <dbReference type="ARBA" id="ARBA00022679"/>
    </source>
</evidence>
<evidence type="ECO:0000313" key="3">
    <source>
        <dbReference type="EMBL" id="MFD0920301.1"/>
    </source>
</evidence>
<dbReference type="Gene3D" id="3.40.50.150">
    <property type="entry name" value="Vaccinia Virus protein VP39"/>
    <property type="match status" value="1"/>
</dbReference>
<comment type="caution">
    <text evidence="3">The sequence shown here is derived from an EMBL/GenBank/DDBJ whole genome shotgun (WGS) entry which is preliminary data.</text>
</comment>
<organism evidence="3 4">
    <name type="scientific">Saccharopolyspora rosea</name>
    <dbReference type="NCBI Taxonomy" id="524884"/>
    <lineage>
        <taxon>Bacteria</taxon>
        <taxon>Bacillati</taxon>
        <taxon>Actinomycetota</taxon>
        <taxon>Actinomycetes</taxon>
        <taxon>Pseudonocardiales</taxon>
        <taxon>Pseudonocardiaceae</taxon>
        <taxon>Saccharopolyspora</taxon>
    </lineage>
</organism>
<dbReference type="CDD" id="cd02440">
    <property type="entry name" value="AdoMet_MTases"/>
    <property type="match status" value="1"/>
</dbReference>
<feature type="domain" description="Methyltransferase" evidence="2">
    <location>
        <begin position="51"/>
        <end position="148"/>
    </location>
</feature>
<name>A0ABW3FP43_9PSEU</name>
<gene>
    <name evidence="3" type="ORF">ACFQ16_11170</name>
</gene>
<sequence length="236" mass="25715">MPDNDNALAWEKYWRELPAGDGEALWDVDPRHGVLHHLPWFAEHFDPELPVADVGCGSGRQTEALAEHFRRVYGFEVSEAALAAARRAHPASNVDYRVLDLCDPAAVAACHAELGDLNLYVRTVLHQLPVEQRPAAAGNLTALLGERGLAFVVELAPGAADVFASWPREQRSKLDDLHEAGLVPARLEDGELERLLTAAGLEIVQSAEFRGHSTETGSDGAVLEVPMRRVLVRPAS</sequence>
<dbReference type="InterPro" id="IPR041698">
    <property type="entry name" value="Methyltransf_25"/>
</dbReference>
<dbReference type="RefSeq" id="WP_263247818.1">
    <property type="nucleotide sequence ID" value="NZ_BAABLT010000017.1"/>
</dbReference>
<dbReference type="GO" id="GO:0008168">
    <property type="term" value="F:methyltransferase activity"/>
    <property type="evidence" value="ECO:0007669"/>
    <property type="project" value="UniProtKB-KW"/>
</dbReference>
<proteinExistence type="predicted"/>
<evidence type="ECO:0000259" key="2">
    <source>
        <dbReference type="Pfam" id="PF13649"/>
    </source>
</evidence>